<dbReference type="PANTHER" id="PTHR14428:SF5">
    <property type="entry name" value="NUCLEOLAR COMPLEX PROTEIN 3 HOMOLOG"/>
    <property type="match status" value="1"/>
</dbReference>
<evidence type="ECO:0000313" key="5">
    <source>
        <dbReference type="Proteomes" id="UP000655225"/>
    </source>
</evidence>
<keyword evidence="5" id="KW-1185">Reference proteome</keyword>
<evidence type="ECO:0000256" key="1">
    <source>
        <dbReference type="ARBA" id="ARBA00007797"/>
    </source>
</evidence>
<feature type="compositionally biased region" description="Basic residues" evidence="2">
    <location>
        <begin position="463"/>
        <end position="480"/>
    </location>
</feature>
<feature type="compositionally biased region" description="Basic and acidic residues" evidence="2">
    <location>
        <begin position="36"/>
        <end position="47"/>
    </location>
</feature>
<dbReference type="OrthoDB" id="10263597at2759"/>
<dbReference type="InterPro" id="IPR016903">
    <property type="entry name" value="Nucleolar_cplx-assoc_3"/>
</dbReference>
<comment type="similarity">
    <text evidence="1">Belongs to the CBF/MAK21 family.</text>
</comment>
<reference evidence="4 5" key="1">
    <citation type="submission" date="2020-04" db="EMBL/GenBank/DDBJ databases">
        <title>Plant Genome Project.</title>
        <authorList>
            <person name="Zhang R.-G."/>
        </authorList>
    </citation>
    <scope>NUCLEOTIDE SEQUENCE [LARGE SCALE GENOMIC DNA]</scope>
    <source>
        <strain evidence="4">YNK0</strain>
        <tissue evidence="4">Leaf</tissue>
    </source>
</reference>
<organism evidence="4 5">
    <name type="scientific">Tetracentron sinense</name>
    <name type="common">Spur-leaf</name>
    <dbReference type="NCBI Taxonomy" id="13715"/>
    <lineage>
        <taxon>Eukaryota</taxon>
        <taxon>Viridiplantae</taxon>
        <taxon>Streptophyta</taxon>
        <taxon>Embryophyta</taxon>
        <taxon>Tracheophyta</taxon>
        <taxon>Spermatophyta</taxon>
        <taxon>Magnoliopsida</taxon>
        <taxon>Trochodendrales</taxon>
        <taxon>Trochodendraceae</taxon>
        <taxon>Tetracentron</taxon>
    </lineage>
</organism>
<dbReference type="AlphaFoldDB" id="A0A834YK60"/>
<dbReference type="Proteomes" id="UP000655225">
    <property type="component" value="Unassembled WGS sequence"/>
</dbReference>
<dbReference type="GO" id="GO:0006270">
    <property type="term" value="P:DNA replication initiation"/>
    <property type="evidence" value="ECO:0007669"/>
    <property type="project" value="TreeGrafter"/>
</dbReference>
<feature type="region of interest" description="Disordered" evidence="2">
    <location>
        <begin position="22"/>
        <end position="56"/>
    </location>
</feature>
<comment type="caution">
    <text evidence="4">The sequence shown here is derived from an EMBL/GenBank/DDBJ whole genome shotgun (WGS) entry which is preliminary data.</text>
</comment>
<feature type="domain" description="CCAAT-binding factor" evidence="3">
    <location>
        <begin position="198"/>
        <end position="350"/>
    </location>
</feature>
<evidence type="ECO:0000256" key="2">
    <source>
        <dbReference type="SAM" id="MobiDB-lite"/>
    </source>
</evidence>
<dbReference type="Pfam" id="PF03914">
    <property type="entry name" value="CBF"/>
    <property type="match status" value="1"/>
</dbReference>
<sequence>MLSQVFLSLSFDENVGRSELLEKDKKVSNKRKNRSKNSEEPKQLQAREKKKSRKELLENTRKEVNADFKATSFTPDVMERRSMQSETLSAVFQTYFRILKHAMQHAATRCAHILEFCKINEGRYFPLGLGSKVNTSLLYGAFGAYPLLSPCLNGLGKFSHLIDLDFMGDLMTSLKTLACGGSNSDGSPGNCLTVSERLRCCIVAFKVMRNNLDALNVDLQDFFAQFYNLLLEYRPDREDRGEVLAEALKMMLSDVRRHDMQRAAAFVKRLATFSLCFGTADLGHIVPSTTEECQVRNLLENDAGGGSVSGSVVKYHPYVSDPNLSGALSSVLWELSILSKHYHPAVKEMASSILSMSTAHNQIHLSIKSPPEAFGEYLLERESFTPKSKLGTLNWKRKKGSESSKPISNWSTTDMVNPGDEEEVKKRFSKHFMLLRDIAENERLRAELNHTMPSIQLYEEYKRQKKRKQGDSKTRKKGKSKFSVQSS</sequence>
<feature type="compositionally biased region" description="Polar residues" evidence="2">
    <location>
        <begin position="403"/>
        <end position="415"/>
    </location>
</feature>
<dbReference type="EMBL" id="JABCRI010000019">
    <property type="protein sequence ID" value="KAF8389470.1"/>
    <property type="molecule type" value="Genomic_DNA"/>
</dbReference>
<feature type="region of interest" description="Disordered" evidence="2">
    <location>
        <begin position="455"/>
        <end position="487"/>
    </location>
</feature>
<gene>
    <name evidence="4" type="ORF">HHK36_026165</name>
</gene>
<evidence type="ECO:0000259" key="3">
    <source>
        <dbReference type="Pfam" id="PF03914"/>
    </source>
</evidence>
<dbReference type="PANTHER" id="PTHR14428">
    <property type="entry name" value="NUCLEOLAR COMPLEX PROTEIN 3"/>
    <property type="match status" value="1"/>
</dbReference>
<name>A0A834YK60_TETSI</name>
<protein>
    <recommendedName>
        <fullName evidence="3">CCAAT-binding factor domain-containing protein</fullName>
    </recommendedName>
</protein>
<proteinExistence type="inferred from homology"/>
<feature type="region of interest" description="Disordered" evidence="2">
    <location>
        <begin position="396"/>
        <end position="418"/>
    </location>
</feature>
<dbReference type="GO" id="GO:0003682">
    <property type="term" value="F:chromatin binding"/>
    <property type="evidence" value="ECO:0007669"/>
    <property type="project" value="TreeGrafter"/>
</dbReference>
<evidence type="ECO:0000313" key="4">
    <source>
        <dbReference type="EMBL" id="KAF8389470.1"/>
    </source>
</evidence>
<accession>A0A834YK60</accession>
<dbReference type="InterPro" id="IPR005612">
    <property type="entry name" value="CCAAT-binding_factor"/>
</dbReference>
<dbReference type="GO" id="GO:0005730">
    <property type="term" value="C:nucleolus"/>
    <property type="evidence" value="ECO:0007669"/>
    <property type="project" value="TreeGrafter"/>
</dbReference>